<dbReference type="Pfam" id="PF04087">
    <property type="entry name" value="DUF389"/>
    <property type="match status" value="1"/>
</dbReference>
<protein>
    <submittedName>
        <fullName evidence="2">Hydrophobic domain protein</fullName>
    </submittedName>
</protein>
<feature type="transmembrane region" description="Helical" evidence="1">
    <location>
        <begin position="112"/>
        <end position="131"/>
    </location>
</feature>
<gene>
    <name evidence="2" type="ORF">HMPREF0534_0881</name>
</gene>
<proteinExistence type="predicted"/>
<organism evidence="2 3">
    <name type="scientific">Limosilactobacillus reuteri CF48-3A</name>
    <dbReference type="NCBI Taxonomy" id="525341"/>
    <lineage>
        <taxon>Bacteria</taxon>
        <taxon>Bacillati</taxon>
        <taxon>Bacillota</taxon>
        <taxon>Bacilli</taxon>
        <taxon>Lactobacillales</taxon>
        <taxon>Lactobacillaceae</taxon>
        <taxon>Limosilactobacillus</taxon>
    </lineage>
</organism>
<feature type="transmembrane region" description="Helical" evidence="1">
    <location>
        <begin position="214"/>
        <end position="231"/>
    </location>
</feature>
<keyword evidence="1" id="KW-1133">Transmembrane helix</keyword>
<feature type="transmembrane region" description="Helical" evidence="1">
    <location>
        <begin position="166"/>
        <end position="189"/>
    </location>
</feature>
<feature type="transmembrane region" description="Helical" evidence="1">
    <location>
        <begin position="138"/>
        <end position="160"/>
    </location>
</feature>
<dbReference type="EMBL" id="ACHG01000093">
    <property type="protein sequence ID" value="EEI65774.1"/>
    <property type="molecule type" value="Genomic_DNA"/>
</dbReference>
<dbReference type="RefSeq" id="WP_003671679.1">
    <property type="nucleotide sequence ID" value="NZ_GG693675.1"/>
</dbReference>
<dbReference type="AlphaFoldDB" id="A0A8D9VQQ3"/>
<dbReference type="PANTHER" id="PTHR20992">
    <property type="entry name" value="AT15442P-RELATED"/>
    <property type="match status" value="1"/>
</dbReference>
<evidence type="ECO:0000313" key="2">
    <source>
        <dbReference type="EMBL" id="EEI65774.1"/>
    </source>
</evidence>
<keyword evidence="1" id="KW-0812">Transmembrane</keyword>
<comment type="caution">
    <text evidence="2">The sequence shown here is derived from an EMBL/GenBank/DDBJ whole genome shotgun (WGS) entry which is preliminary data.</text>
</comment>
<reference evidence="2 3" key="1">
    <citation type="submission" date="2009-01" db="EMBL/GenBank/DDBJ databases">
        <authorList>
            <person name="Qin X."/>
            <person name="Bachman B."/>
            <person name="Battles P."/>
            <person name="Bell A."/>
            <person name="Bess C."/>
            <person name="Bickham C."/>
            <person name="Chaboub L."/>
            <person name="Chen D."/>
            <person name="Coyle M."/>
            <person name="Deiros D.R."/>
            <person name="Dinh H."/>
            <person name="Forbes L."/>
            <person name="Fowler G."/>
            <person name="Francisco L."/>
            <person name="Fu Q."/>
            <person name="Gubbala S."/>
            <person name="Hale W."/>
            <person name="Han Y."/>
            <person name="Hemphill L."/>
            <person name="Highlander S.K."/>
            <person name="Hirani K."/>
            <person name="Hogues M."/>
            <person name="Jackson L."/>
            <person name="Jakkamsetti A."/>
            <person name="Javaid M."/>
            <person name="Jiang H."/>
            <person name="Korchina V."/>
            <person name="Kovar C."/>
            <person name="Lara F."/>
            <person name="Lee S."/>
            <person name="Mata R."/>
            <person name="Mathew T."/>
            <person name="Moen C."/>
            <person name="Morales K."/>
            <person name="Munidasa M."/>
            <person name="Nazareth L."/>
            <person name="Ngo R."/>
            <person name="Nguyen L."/>
            <person name="Okwuonu G."/>
            <person name="Ongeri F."/>
            <person name="Patil S."/>
            <person name="Petrosino J."/>
            <person name="Pham C."/>
            <person name="Pham P."/>
            <person name="Pu L.-L."/>
            <person name="Puazo M."/>
            <person name="Raj R."/>
            <person name="Reid J."/>
            <person name="Rouhana J."/>
            <person name="Saada N."/>
            <person name="Shang Y."/>
            <person name="Simmons D."/>
            <person name="Thornton R."/>
            <person name="Warren J."/>
            <person name="Weissenberger G."/>
            <person name="Zhang J."/>
            <person name="Zhang L."/>
            <person name="Zhou C."/>
            <person name="Zhu D."/>
            <person name="Muzny D."/>
            <person name="Worley K."/>
            <person name="Gibbs R."/>
        </authorList>
    </citation>
    <scope>NUCLEOTIDE SEQUENCE [LARGE SCALE GENOMIC DNA]</scope>
    <source>
        <strain evidence="2 3">CF48-3A</strain>
    </source>
</reference>
<evidence type="ECO:0000313" key="3">
    <source>
        <dbReference type="Proteomes" id="UP000003419"/>
    </source>
</evidence>
<accession>A0A8D9VQQ3</accession>
<dbReference type="InterPro" id="IPR005240">
    <property type="entry name" value="DUF389"/>
</dbReference>
<dbReference type="Proteomes" id="UP000003419">
    <property type="component" value="Unassembled WGS sequence"/>
</dbReference>
<sequence>MLTNTFIKKLTNDSKLNIENLVILTCAIFIASIGLNMNSTATIIGAMLISPLMSPLLAIGTGLAIYDIKLIKNGSTTILVEIIISLLASTSYFFFSPLSYASKEIIARTSPTIWDVMIAFFGGVAGIIGASKKEATNIVPGVAIATALMPPLCTVGYGIASHNLTFFLGASYLFLINAVFIILTAFLGVKAMRYLSHANNYSTSFFRLPTRKEFFFIIAILSLTIPSIFSAKQMVQQSIIENNVHKLVASEFADSLVIKEDIDNQNKTINLTISGSKENSQKIKRIKKRLTNYNLKDYSLNVIQVAQLNAATETQLNNQVTSIINRQRQTEDEKNKRRLIKQNKQNKKIAKLSHNINSVTSVSDTNNNHSIIVELHKKINREQKEQLTIKIKKNFPHIDKIEYVLEDS</sequence>
<dbReference type="PANTHER" id="PTHR20992:SF9">
    <property type="entry name" value="AT15442P-RELATED"/>
    <property type="match status" value="1"/>
</dbReference>
<evidence type="ECO:0000256" key="1">
    <source>
        <dbReference type="SAM" id="Phobius"/>
    </source>
</evidence>
<feature type="transmembrane region" description="Helical" evidence="1">
    <location>
        <begin position="43"/>
        <end position="66"/>
    </location>
</feature>
<feature type="transmembrane region" description="Helical" evidence="1">
    <location>
        <begin position="78"/>
        <end position="100"/>
    </location>
</feature>
<feature type="transmembrane region" description="Helical" evidence="1">
    <location>
        <begin position="21"/>
        <end position="37"/>
    </location>
</feature>
<keyword evidence="1" id="KW-0472">Membrane</keyword>
<name>A0A8D9VQQ3_LIMRT</name>